<organism evidence="14 15">
    <name type="scientific">Faunimonas pinastri</name>
    <dbReference type="NCBI Taxonomy" id="1855383"/>
    <lineage>
        <taxon>Bacteria</taxon>
        <taxon>Pseudomonadati</taxon>
        <taxon>Pseudomonadota</taxon>
        <taxon>Alphaproteobacteria</taxon>
        <taxon>Hyphomicrobiales</taxon>
        <taxon>Afifellaceae</taxon>
        <taxon>Faunimonas</taxon>
    </lineage>
</organism>
<dbReference type="GO" id="GO:0046084">
    <property type="term" value="P:adenine biosynthetic process"/>
    <property type="evidence" value="ECO:0007669"/>
    <property type="project" value="TreeGrafter"/>
</dbReference>
<dbReference type="GO" id="GO:0004637">
    <property type="term" value="F:phosphoribosylamine-glycine ligase activity"/>
    <property type="evidence" value="ECO:0007669"/>
    <property type="project" value="TreeGrafter"/>
</dbReference>
<keyword evidence="7" id="KW-0067">ATP-binding</keyword>
<evidence type="ECO:0000256" key="8">
    <source>
        <dbReference type="ARBA" id="ARBA00031908"/>
    </source>
</evidence>
<dbReference type="Gene3D" id="3.30.1330.10">
    <property type="entry name" value="PurM-like, N-terminal domain"/>
    <property type="match status" value="1"/>
</dbReference>
<dbReference type="RefSeq" id="WP_092498767.1">
    <property type="nucleotide sequence ID" value="NZ_FOFG01000015.1"/>
</dbReference>
<evidence type="ECO:0000256" key="10">
    <source>
        <dbReference type="ARBA" id="ARBA00033093"/>
    </source>
</evidence>
<evidence type="ECO:0000313" key="15">
    <source>
        <dbReference type="Proteomes" id="UP000199647"/>
    </source>
</evidence>
<dbReference type="InterPro" id="IPR016188">
    <property type="entry name" value="PurM-like_N"/>
</dbReference>
<evidence type="ECO:0000256" key="9">
    <source>
        <dbReference type="ARBA" id="ARBA00032931"/>
    </source>
</evidence>
<dbReference type="EC" id="6.3.3.1" evidence="3"/>
<evidence type="ECO:0000256" key="1">
    <source>
        <dbReference type="ARBA" id="ARBA00004686"/>
    </source>
</evidence>
<comment type="similarity">
    <text evidence="2">Belongs to the AIR synthase family.</text>
</comment>
<evidence type="ECO:0000256" key="3">
    <source>
        <dbReference type="ARBA" id="ARBA00013047"/>
    </source>
</evidence>
<dbReference type="OrthoDB" id="9802507at2"/>
<dbReference type="InterPro" id="IPR036921">
    <property type="entry name" value="PurM-like_N_sf"/>
</dbReference>
<keyword evidence="6" id="KW-0547">Nucleotide-binding</keyword>
<dbReference type="GO" id="GO:0005829">
    <property type="term" value="C:cytosol"/>
    <property type="evidence" value="ECO:0007669"/>
    <property type="project" value="TreeGrafter"/>
</dbReference>
<dbReference type="SUPFAM" id="SSF56042">
    <property type="entry name" value="PurM C-terminal domain-like"/>
    <property type="match status" value="1"/>
</dbReference>
<dbReference type="UniPathway" id="UPA00074">
    <property type="reaction ID" value="UER00129"/>
</dbReference>
<reference evidence="14 15" key="1">
    <citation type="submission" date="2016-10" db="EMBL/GenBank/DDBJ databases">
        <authorList>
            <person name="de Groot N.N."/>
        </authorList>
    </citation>
    <scope>NUCLEOTIDE SEQUENCE [LARGE SCALE GENOMIC DNA]</scope>
    <source>
        <strain evidence="14 15">A52C2</strain>
    </source>
</reference>
<sequence length="372" mass="40608">MAERTYAEAGVDYRKIEPFKRAMIDAAKKTTAFPNRRDVFVETSVLHSHGGVYEYRGGKPHLWCKTIEGLGNKNWIAEWMYRFSGEGRSYYDAIGFDTAMMAVNDCIAQGALPVIFEDLIDAGDSEWFHDETRANDFATGILQACEASGMALVAGESAALKFLVKATPPVESAPSLACAVTGLIAPKDRLITGEKLGVGDRIIGIASSGIHSNGASLAIKLGMELPDKFMTKLPSGRTLGDALLVPTVCYVGLMETLLENEVDIHALLPGTGSGVSKLAFDDRRYTYRVHSWPEVPEIFLHYRENGLSIEDCVTTFNWGVGYFLFVPEHEAERAVSLANAAGYSAMEVGRVEDGERQVIYEPEGLTLQPAGH</sequence>
<evidence type="ECO:0000259" key="12">
    <source>
        <dbReference type="Pfam" id="PF00586"/>
    </source>
</evidence>
<dbReference type="GO" id="GO:0006189">
    <property type="term" value="P:'de novo' IMP biosynthetic process"/>
    <property type="evidence" value="ECO:0007669"/>
    <property type="project" value="UniProtKB-UniPathway"/>
</dbReference>
<proteinExistence type="inferred from homology"/>
<dbReference type="Pfam" id="PF00586">
    <property type="entry name" value="AIRS"/>
    <property type="match status" value="1"/>
</dbReference>
<evidence type="ECO:0000313" key="14">
    <source>
        <dbReference type="EMBL" id="SER32508.1"/>
    </source>
</evidence>
<dbReference type="GO" id="GO:0005524">
    <property type="term" value="F:ATP binding"/>
    <property type="evidence" value="ECO:0007669"/>
    <property type="project" value="UniProtKB-KW"/>
</dbReference>
<evidence type="ECO:0000256" key="4">
    <source>
        <dbReference type="ARBA" id="ARBA00020367"/>
    </source>
</evidence>
<evidence type="ECO:0000256" key="6">
    <source>
        <dbReference type="ARBA" id="ARBA00022741"/>
    </source>
</evidence>
<gene>
    <name evidence="14" type="ORF">SAMN05216548_11546</name>
</gene>
<dbReference type="Gene3D" id="3.90.650.10">
    <property type="entry name" value="PurM-like C-terminal domain"/>
    <property type="match status" value="1"/>
</dbReference>
<comment type="catalytic activity">
    <reaction evidence="11">
        <text>2-formamido-N(1)-(5-O-phospho-beta-D-ribosyl)acetamidine + ATP = 5-amino-1-(5-phospho-beta-D-ribosyl)imidazole + ADP + phosphate + H(+)</text>
        <dbReference type="Rhea" id="RHEA:23032"/>
        <dbReference type="ChEBI" id="CHEBI:15378"/>
        <dbReference type="ChEBI" id="CHEBI:30616"/>
        <dbReference type="ChEBI" id="CHEBI:43474"/>
        <dbReference type="ChEBI" id="CHEBI:137981"/>
        <dbReference type="ChEBI" id="CHEBI:147287"/>
        <dbReference type="ChEBI" id="CHEBI:456216"/>
        <dbReference type="EC" id="6.3.3.1"/>
    </reaction>
</comment>
<protein>
    <recommendedName>
        <fullName evidence="4">Phosphoribosylformylglycinamidine cyclo-ligase</fullName>
        <ecNumber evidence="3">6.3.3.1</ecNumber>
    </recommendedName>
    <alternativeName>
        <fullName evidence="9">AIR synthase</fullName>
    </alternativeName>
    <alternativeName>
        <fullName evidence="10">AIRS</fullName>
    </alternativeName>
    <alternativeName>
        <fullName evidence="8">Phosphoribosyl-aminoimidazole synthetase</fullName>
    </alternativeName>
</protein>
<dbReference type="InterPro" id="IPR010918">
    <property type="entry name" value="PurM-like_C_dom"/>
</dbReference>
<dbReference type="PANTHER" id="PTHR10520">
    <property type="entry name" value="TRIFUNCTIONAL PURINE BIOSYNTHETIC PROTEIN ADENOSINE-3-RELATED"/>
    <property type="match status" value="1"/>
</dbReference>
<accession>A0A1H9N9D0</accession>
<feature type="domain" description="PurM-like N-terminal" evidence="12">
    <location>
        <begin position="92"/>
        <end position="183"/>
    </location>
</feature>
<keyword evidence="5 14" id="KW-0436">Ligase</keyword>
<dbReference type="Pfam" id="PF02769">
    <property type="entry name" value="AIRS_C"/>
    <property type="match status" value="1"/>
</dbReference>
<dbReference type="GO" id="GO:0004641">
    <property type="term" value="F:phosphoribosylformylglycinamidine cyclo-ligase activity"/>
    <property type="evidence" value="ECO:0007669"/>
    <property type="project" value="UniProtKB-EC"/>
</dbReference>
<dbReference type="PANTHER" id="PTHR10520:SF12">
    <property type="entry name" value="TRIFUNCTIONAL PURINE BIOSYNTHETIC PROTEIN ADENOSINE-3"/>
    <property type="match status" value="1"/>
</dbReference>
<dbReference type="AlphaFoldDB" id="A0A1H9N9D0"/>
<dbReference type="InterPro" id="IPR004733">
    <property type="entry name" value="PurM_cligase"/>
</dbReference>
<comment type="pathway">
    <text evidence="1">Purine metabolism; IMP biosynthesis via de novo pathway; 5-amino-1-(5-phospho-D-ribosyl)imidazole from N(2)-formyl-N(1)-(5-phospho-D-ribosyl)glycinamide: step 2/2.</text>
</comment>
<evidence type="ECO:0000256" key="2">
    <source>
        <dbReference type="ARBA" id="ARBA00010280"/>
    </source>
</evidence>
<evidence type="ECO:0000259" key="13">
    <source>
        <dbReference type="Pfam" id="PF02769"/>
    </source>
</evidence>
<dbReference type="Proteomes" id="UP000199647">
    <property type="component" value="Unassembled WGS sequence"/>
</dbReference>
<evidence type="ECO:0000256" key="5">
    <source>
        <dbReference type="ARBA" id="ARBA00022598"/>
    </source>
</evidence>
<dbReference type="InterPro" id="IPR036676">
    <property type="entry name" value="PurM-like_C_sf"/>
</dbReference>
<dbReference type="EMBL" id="FOFG01000015">
    <property type="protein sequence ID" value="SER32508.1"/>
    <property type="molecule type" value="Genomic_DNA"/>
</dbReference>
<evidence type="ECO:0000256" key="7">
    <source>
        <dbReference type="ARBA" id="ARBA00022840"/>
    </source>
</evidence>
<evidence type="ECO:0000256" key="11">
    <source>
        <dbReference type="ARBA" id="ARBA00049057"/>
    </source>
</evidence>
<keyword evidence="15" id="KW-1185">Reference proteome</keyword>
<dbReference type="SUPFAM" id="SSF55326">
    <property type="entry name" value="PurM N-terminal domain-like"/>
    <property type="match status" value="1"/>
</dbReference>
<dbReference type="STRING" id="1855383.SAMN05216548_11546"/>
<feature type="domain" description="PurM-like C-terminal" evidence="13">
    <location>
        <begin position="198"/>
        <end position="359"/>
    </location>
</feature>
<name>A0A1H9N9D0_9HYPH</name>